<evidence type="ECO:0000313" key="3">
    <source>
        <dbReference type="EMBL" id="KAH7020715.1"/>
    </source>
</evidence>
<keyword evidence="3" id="KW-0503">Monooxygenase</keyword>
<dbReference type="OrthoDB" id="74360at2759"/>
<dbReference type="EMBL" id="JAGTJQ010000010">
    <property type="protein sequence ID" value="KAH7020715.1"/>
    <property type="molecule type" value="Genomic_DNA"/>
</dbReference>
<dbReference type="RefSeq" id="XP_046006916.1">
    <property type="nucleotide sequence ID" value="XM_046160511.1"/>
</dbReference>
<dbReference type="AlphaFoldDB" id="A0A9P8XX92"/>
<evidence type="ECO:0000256" key="2">
    <source>
        <dbReference type="SAM" id="MobiDB-lite"/>
    </source>
</evidence>
<gene>
    <name evidence="3" type="ORF">B0I36DRAFT_376911</name>
</gene>
<feature type="region of interest" description="Disordered" evidence="2">
    <location>
        <begin position="1"/>
        <end position="48"/>
    </location>
</feature>
<dbReference type="SUPFAM" id="SSF51905">
    <property type="entry name" value="FAD/NAD(P)-binding domain"/>
    <property type="match status" value="1"/>
</dbReference>
<protein>
    <submittedName>
        <fullName evidence="3">Cyclohexanone monooxygenase</fullName>
    </submittedName>
</protein>
<dbReference type="Pfam" id="PF13450">
    <property type="entry name" value="NAD_binding_8"/>
    <property type="match status" value="1"/>
</dbReference>
<comment type="caution">
    <text evidence="3">The sequence shown here is derived from an EMBL/GenBank/DDBJ whole genome shotgun (WGS) entry which is preliminary data.</text>
</comment>
<dbReference type="GeneID" id="70190057"/>
<accession>A0A9P8XX92</accession>
<dbReference type="PANTHER" id="PTHR42877:SF8">
    <property type="entry name" value="MONOOXYGENASE"/>
    <property type="match status" value="1"/>
</dbReference>
<dbReference type="Proteomes" id="UP000756346">
    <property type="component" value="Unassembled WGS sequence"/>
</dbReference>
<organism evidence="3 4">
    <name type="scientific">Microdochium trichocladiopsis</name>
    <dbReference type="NCBI Taxonomy" id="1682393"/>
    <lineage>
        <taxon>Eukaryota</taxon>
        <taxon>Fungi</taxon>
        <taxon>Dikarya</taxon>
        <taxon>Ascomycota</taxon>
        <taxon>Pezizomycotina</taxon>
        <taxon>Sordariomycetes</taxon>
        <taxon>Xylariomycetidae</taxon>
        <taxon>Xylariales</taxon>
        <taxon>Microdochiaceae</taxon>
        <taxon>Microdochium</taxon>
    </lineage>
</organism>
<sequence>MTEDMGQGAGAGDGWSSARGPQTTNGHKDHGVAAGATATPGTANGTTSHASTGFQMLNQWHSQPRNIRIIHIGAGATGICAAYKMERQLEHYDLICYEKNEEIGGTWLENRYPGCACDVYTFEPNPKWKNYYAYSPEIHDYFVNFCDKYNLRKYIKLKHRVVGAVWHEDQVKIEHNGQTITDWCHVLINGSGIINCWKWPKIDGLHSFEGDLIHSAYWDGACDWSGKRVAVLGNGSSAIQIVPQIQESPTFIAPPMERVPVDVPEELRKADMPQSVIDPFVMQKAYTDSEIKILSNDPDYLLLYRKKIEYSINVNFGIFYKDTEASKMAGWYMRENMKTRIKGHPVLTEKLIPQWAVGCRRLTPGDNYIEALIQPNVNFTFSSIQSVDETGIVTADGKHHEVDMIVCATGFDMAWTPHFKLEGRDGVDIEDLWSPVPNCYLGIAAPKFPNYFIINGPRGALGNGTVLPCLETQLDYAIAAVKKMQSDRINTLDVKEDVAAHLNEYIDAWCETSVFSEPCRSWYKMNTTDGKPMVWGGSSVHYLKTIKTPRWEHYNITYMDNNPWSFLGNGRTKADLEGDFDGLTTYLRNADTPWQIV</sequence>
<evidence type="ECO:0000313" key="4">
    <source>
        <dbReference type="Proteomes" id="UP000756346"/>
    </source>
</evidence>
<dbReference type="InterPro" id="IPR051209">
    <property type="entry name" value="FAD-bind_Monooxygenase_sf"/>
</dbReference>
<dbReference type="InterPro" id="IPR036188">
    <property type="entry name" value="FAD/NAD-bd_sf"/>
</dbReference>
<evidence type="ECO:0000256" key="1">
    <source>
        <dbReference type="ARBA" id="ARBA00010139"/>
    </source>
</evidence>
<proteinExistence type="inferred from homology"/>
<keyword evidence="3" id="KW-0560">Oxidoreductase</keyword>
<dbReference type="GO" id="GO:0004497">
    <property type="term" value="F:monooxygenase activity"/>
    <property type="evidence" value="ECO:0007669"/>
    <property type="project" value="UniProtKB-KW"/>
</dbReference>
<dbReference type="Gene3D" id="3.50.50.60">
    <property type="entry name" value="FAD/NAD(P)-binding domain"/>
    <property type="match status" value="2"/>
</dbReference>
<keyword evidence="4" id="KW-1185">Reference proteome</keyword>
<reference evidence="3" key="1">
    <citation type="journal article" date="2021" name="Nat. Commun.">
        <title>Genetic determinants of endophytism in the Arabidopsis root mycobiome.</title>
        <authorList>
            <person name="Mesny F."/>
            <person name="Miyauchi S."/>
            <person name="Thiergart T."/>
            <person name="Pickel B."/>
            <person name="Atanasova L."/>
            <person name="Karlsson M."/>
            <person name="Huettel B."/>
            <person name="Barry K.W."/>
            <person name="Haridas S."/>
            <person name="Chen C."/>
            <person name="Bauer D."/>
            <person name="Andreopoulos W."/>
            <person name="Pangilinan J."/>
            <person name="LaButti K."/>
            <person name="Riley R."/>
            <person name="Lipzen A."/>
            <person name="Clum A."/>
            <person name="Drula E."/>
            <person name="Henrissat B."/>
            <person name="Kohler A."/>
            <person name="Grigoriev I.V."/>
            <person name="Martin F.M."/>
            <person name="Hacquard S."/>
        </authorList>
    </citation>
    <scope>NUCLEOTIDE SEQUENCE</scope>
    <source>
        <strain evidence="3">MPI-CAGE-CH-0230</strain>
    </source>
</reference>
<dbReference type="PANTHER" id="PTHR42877">
    <property type="entry name" value="L-ORNITHINE N(5)-MONOOXYGENASE-RELATED"/>
    <property type="match status" value="1"/>
</dbReference>
<comment type="similarity">
    <text evidence="1">Belongs to the FAD-binding monooxygenase family.</text>
</comment>
<name>A0A9P8XX92_9PEZI</name>
<feature type="compositionally biased region" description="Low complexity" evidence="2">
    <location>
        <begin position="32"/>
        <end position="47"/>
    </location>
</feature>